<name>A0A9D4VBX1_ADICA</name>
<sequence>MLGHGRLFLNTLLLFPLCISISVSLPCGNINSLYLSWLYILVFSPMLMLWKHSHNFMSFPTYPELLYINGNTNSLACELGFCADFEAPPVRDDYCFDGLKAAELDSIG</sequence>
<evidence type="ECO:0000313" key="4">
    <source>
        <dbReference type="Proteomes" id="UP000886520"/>
    </source>
</evidence>
<feature type="signal peptide" evidence="2">
    <location>
        <begin position="1"/>
        <end position="24"/>
    </location>
</feature>
<evidence type="ECO:0000313" key="3">
    <source>
        <dbReference type="EMBL" id="KAI5082773.1"/>
    </source>
</evidence>
<dbReference type="EMBL" id="JABFUD020000002">
    <property type="protein sequence ID" value="KAI5082773.1"/>
    <property type="molecule type" value="Genomic_DNA"/>
</dbReference>
<dbReference type="AlphaFoldDB" id="A0A9D4VBX1"/>
<gene>
    <name evidence="3" type="ORF">GOP47_0002516</name>
</gene>
<evidence type="ECO:0000256" key="1">
    <source>
        <dbReference type="SAM" id="Phobius"/>
    </source>
</evidence>
<reference evidence="3" key="1">
    <citation type="submission" date="2021-01" db="EMBL/GenBank/DDBJ databases">
        <title>Adiantum capillus-veneris genome.</title>
        <authorList>
            <person name="Fang Y."/>
            <person name="Liao Q."/>
        </authorList>
    </citation>
    <scope>NUCLEOTIDE SEQUENCE</scope>
    <source>
        <strain evidence="3">H3</strain>
        <tissue evidence="3">Leaf</tissue>
    </source>
</reference>
<keyword evidence="1" id="KW-0812">Transmembrane</keyword>
<keyword evidence="4" id="KW-1185">Reference proteome</keyword>
<protein>
    <submittedName>
        <fullName evidence="3">Uncharacterized protein</fullName>
    </submittedName>
</protein>
<proteinExistence type="predicted"/>
<keyword evidence="1" id="KW-1133">Transmembrane helix</keyword>
<keyword evidence="2" id="KW-0732">Signal</keyword>
<organism evidence="3 4">
    <name type="scientific">Adiantum capillus-veneris</name>
    <name type="common">Maidenhair fern</name>
    <dbReference type="NCBI Taxonomy" id="13818"/>
    <lineage>
        <taxon>Eukaryota</taxon>
        <taxon>Viridiplantae</taxon>
        <taxon>Streptophyta</taxon>
        <taxon>Embryophyta</taxon>
        <taxon>Tracheophyta</taxon>
        <taxon>Polypodiopsida</taxon>
        <taxon>Polypodiidae</taxon>
        <taxon>Polypodiales</taxon>
        <taxon>Pteridineae</taxon>
        <taxon>Pteridaceae</taxon>
        <taxon>Vittarioideae</taxon>
        <taxon>Adiantum</taxon>
    </lineage>
</organism>
<dbReference type="Proteomes" id="UP000886520">
    <property type="component" value="Chromosome 3"/>
</dbReference>
<comment type="caution">
    <text evidence="3">The sequence shown here is derived from an EMBL/GenBank/DDBJ whole genome shotgun (WGS) entry which is preliminary data.</text>
</comment>
<feature type="chain" id="PRO_5039613434" evidence="2">
    <location>
        <begin position="25"/>
        <end position="108"/>
    </location>
</feature>
<evidence type="ECO:0000256" key="2">
    <source>
        <dbReference type="SAM" id="SignalP"/>
    </source>
</evidence>
<keyword evidence="1" id="KW-0472">Membrane</keyword>
<accession>A0A9D4VBX1</accession>
<feature type="transmembrane region" description="Helical" evidence="1">
    <location>
        <begin position="34"/>
        <end position="50"/>
    </location>
</feature>